<dbReference type="Proteomes" id="UP000052012">
    <property type="component" value="Unassembled WGS sequence"/>
</dbReference>
<reference evidence="7 8" key="1">
    <citation type="journal article" date="2015" name="Genome Announc.">
        <title>Expanding the biotechnology potential of lactobacilli through comparative genomics of 213 strains and associated genera.</title>
        <authorList>
            <person name="Sun Z."/>
            <person name="Harris H.M."/>
            <person name="McCann A."/>
            <person name="Guo C."/>
            <person name="Argimon S."/>
            <person name="Zhang W."/>
            <person name="Yang X."/>
            <person name="Jeffery I.B."/>
            <person name="Cooney J.C."/>
            <person name="Kagawa T.F."/>
            <person name="Liu W."/>
            <person name="Song Y."/>
            <person name="Salvetti E."/>
            <person name="Wrobel A."/>
            <person name="Rasinkangas P."/>
            <person name="Parkhill J."/>
            <person name="Rea M.C."/>
            <person name="O'Sullivan O."/>
            <person name="Ritari J."/>
            <person name="Douillard F.P."/>
            <person name="Paul Ross R."/>
            <person name="Yang R."/>
            <person name="Briner A.E."/>
            <person name="Felis G.E."/>
            <person name="de Vos W.M."/>
            <person name="Barrangou R."/>
            <person name="Klaenhammer T.R."/>
            <person name="Caufield P.W."/>
            <person name="Cui Y."/>
            <person name="Zhang H."/>
            <person name="O'Toole P.W."/>
        </authorList>
    </citation>
    <scope>NUCLEOTIDE SEQUENCE [LARGE SCALE GENOMIC DNA]</scope>
    <source>
        <strain evidence="7 8">DSM 23829</strain>
    </source>
</reference>
<dbReference type="Pfam" id="PF02826">
    <property type="entry name" value="2-Hacid_dh_C"/>
    <property type="match status" value="1"/>
</dbReference>
<evidence type="ECO:0000256" key="4">
    <source>
        <dbReference type="RuleBase" id="RU003719"/>
    </source>
</evidence>
<proteinExistence type="inferred from homology"/>
<dbReference type="Gene3D" id="3.40.50.720">
    <property type="entry name" value="NAD(P)-binding Rossmann-like Domain"/>
    <property type="match status" value="2"/>
</dbReference>
<gene>
    <name evidence="7" type="ORF">FD06_GL000932</name>
</gene>
<dbReference type="PANTHER" id="PTHR43333">
    <property type="entry name" value="2-HACID_DH_C DOMAIN-CONTAINING PROTEIN"/>
    <property type="match status" value="1"/>
</dbReference>
<comment type="similarity">
    <text evidence="1 4">Belongs to the D-isomer specific 2-hydroxyacid dehydrogenase family.</text>
</comment>
<dbReference type="PATRIC" id="fig|1423781.4.peg.966"/>
<feature type="domain" description="D-isomer specific 2-hydroxyacid dehydrogenase NAD-binding" evidence="6">
    <location>
        <begin position="123"/>
        <end position="286"/>
    </location>
</feature>
<evidence type="ECO:0000259" key="6">
    <source>
        <dbReference type="Pfam" id="PF02826"/>
    </source>
</evidence>
<sequence length="324" mass="36193">MEVIKLNILVGTPNESFDIEELKQNFAKNNNFNSKIYFENDDLSQSDLDSINVLVGYNQELLDKMLNSNQSQLKWIQALSAGVDYFPLEKLNEKHVKLTTVSGIHAEPIAETVIGMVLGSYRFIDESARAQGWIKPVNQLKMIKNKKAVVYGTGSIGGRIGELLQAFKANTIGVNHSGHAANGFDQTFSMDGDEADIYDADLVINTLPLTPETKDFYNREFFNKLNNKPMYISIGRGPSTNTEDLTNALQQGQLSAAALDVTDPEPLNPDHPLWKMDNVVITSHISGFYAEYVEEALKIFDVNMKQFIQDSTLVKNEVNLSKGY</sequence>
<name>A0A0R2APS5_9LACO</name>
<keyword evidence="8" id="KW-1185">Reference proteome</keyword>
<dbReference type="STRING" id="1423781.FD06_GL000932"/>
<dbReference type="SUPFAM" id="SSF51735">
    <property type="entry name" value="NAD(P)-binding Rossmann-fold domains"/>
    <property type="match status" value="1"/>
</dbReference>
<dbReference type="InterPro" id="IPR036291">
    <property type="entry name" value="NAD(P)-bd_dom_sf"/>
</dbReference>
<keyword evidence="3" id="KW-0520">NAD</keyword>
<evidence type="ECO:0000259" key="5">
    <source>
        <dbReference type="Pfam" id="PF00389"/>
    </source>
</evidence>
<dbReference type="OrthoDB" id="9805416at2"/>
<dbReference type="PANTHER" id="PTHR43333:SF1">
    <property type="entry name" value="D-ISOMER SPECIFIC 2-HYDROXYACID DEHYDROGENASE NAD-BINDING DOMAIN-CONTAINING PROTEIN"/>
    <property type="match status" value="1"/>
</dbReference>
<keyword evidence="2 4" id="KW-0560">Oxidoreductase</keyword>
<evidence type="ECO:0000256" key="3">
    <source>
        <dbReference type="ARBA" id="ARBA00023027"/>
    </source>
</evidence>
<evidence type="ECO:0000313" key="7">
    <source>
        <dbReference type="EMBL" id="KRM68855.1"/>
    </source>
</evidence>
<dbReference type="EMBL" id="AYYQ01000012">
    <property type="protein sequence ID" value="KRM68855.1"/>
    <property type="molecule type" value="Genomic_DNA"/>
</dbReference>
<dbReference type="GO" id="GO:0016616">
    <property type="term" value="F:oxidoreductase activity, acting on the CH-OH group of donors, NAD or NADP as acceptor"/>
    <property type="evidence" value="ECO:0007669"/>
    <property type="project" value="InterPro"/>
</dbReference>
<dbReference type="Pfam" id="PF00389">
    <property type="entry name" value="2-Hacid_dh"/>
    <property type="match status" value="1"/>
</dbReference>
<feature type="domain" description="D-isomer specific 2-hydroxyacid dehydrogenase catalytic" evidence="5">
    <location>
        <begin position="49"/>
        <end position="311"/>
    </location>
</feature>
<comment type="caution">
    <text evidence="7">The sequence shown here is derived from an EMBL/GenBank/DDBJ whole genome shotgun (WGS) entry which is preliminary data.</text>
</comment>
<dbReference type="SUPFAM" id="SSF52283">
    <property type="entry name" value="Formate/glycerate dehydrogenase catalytic domain-like"/>
    <property type="match status" value="1"/>
</dbReference>
<evidence type="ECO:0000313" key="8">
    <source>
        <dbReference type="Proteomes" id="UP000052012"/>
    </source>
</evidence>
<dbReference type="GO" id="GO:0051287">
    <property type="term" value="F:NAD binding"/>
    <property type="evidence" value="ECO:0007669"/>
    <property type="project" value="InterPro"/>
</dbReference>
<protein>
    <submittedName>
        <fullName evidence="7">4-phosphoerythronate dehydrogenase</fullName>
    </submittedName>
</protein>
<dbReference type="InterPro" id="IPR006140">
    <property type="entry name" value="D-isomer_DH_NAD-bd"/>
</dbReference>
<dbReference type="InterPro" id="IPR006139">
    <property type="entry name" value="D-isomer_2_OHA_DH_cat_dom"/>
</dbReference>
<evidence type="ECO:0000256" key="2">
    <source>
        <dbReference type="ARBA" id="ARBA00023002"/>
    </source>
</evidence>
<dbReference type="AlphaFoldDB" id="A0A0R2APS5"/>
<accession>A0A0R2APS5</accession>
<organism evidence="7 8">
    <name type="scientific">Apilactobacillus ozensis DSM 23829 = JCM 17196</name>
    <dbReference type="NCBI Taxonomy" id="1423781"/>
    <lineage>
        <taxon>Bacteria</taxon>
        <taxon>Bacillati</taxon>
        <taxon>Bacillota</taxon>
        <taxon>Bacilli</taxon>
        <taxon>Lactobacillales</taxon>
        <taxon>Lactobacillaceae</taxon>
        <taxon>Apilactobacillus</taxon>
    </lineage>
</organism>
<evidence type="ECO:0000256" key="1">
    <source>
        <dbReference type="ARBA" id="ARBA00005854"/>
    </source>
</evidence>